<gene>
    <name evidence="2" type="ORF">N7458_010223</name>
</gene>
<feature type="region of interest" description="Disordered" evidence="1">
    <location>
        <begin position="1"/>
        <end position="26"/>
    </location>
</feature>
<comment type="caution">
    <text evidence="2">The sequence shown here is derived from an EMBL/GenBank/DDBJ whole genome shotgun (WGS) entry which is preliminary data.</text>
</comment>
<dbReference type="RefSeq" id="XP_056762454.1">
    <property type="nucleotide sequence ID" value="XM_056913605.1"/>
</dbReference>
<evidence type="ECO:0000256" key="1">
    <source>
        <dbReference type="SAM" id="MobiDB-lite"/>
    </source>
</evidence>
<name>A0AAD6FZ49_9EURO</name>
<sequence length="83" mass="9365">MSALGNGKRETEHKGAPGRNAKLDASPVMDPIPPVFRFFAAGSDQIVRADVVRSNNGEEWQRHGWLLWLCSWMSRAHTVRTVY</sequence>
<evidence type="ECO:0000313" key="2">
    <source>
        <dbReference type="EMBL" id="KAJ5439225.1"/>
    </source>
</evidence>
<reference evidence="2" key="2">
    <citation type="journal article" date="2023" name="IMA Fungus">
        <title>Comparative genomic study of the Penicillium genus elucidates a diverse pangenome and 15 lateral gene transfer events.</title>
        <authorList>
            <person name="Petersen C."/>
            <person name="Sorensen T."/>
            <person name="Nielsen M.R."/>
            <person name="Sondergaard T.E."/>
            <person name="Sorensen J.L."/>
            <person name="Fitzpatrick D.A."/>
            <person name="Frisvad J.C."/>
            <person name="Nielsen K.L."/>
        </authorList>
    </citation>
    <scope>NUCLEOTIDE SEQUENCE</scope>
    <source>
        <strain evidence="2">IBT 16125</strain>
    </source>
</reference>
<accession>A0AAD6FZ49</accession>
<proteinExistence type="predicted"/>
<protein>
    <submittedName>
        <fullName evidence="2">Uncharacterized protein</fullName>
    </submittedName>
</protein>
<dbReference type="AlphaFoldDB" id="A0AAD6FZ49"/>
<dbReference type="GeneID" id="81603848"/>
<reference evidence="2" key="1">
    <citation type="submission" date="2022-12" db="EMBL/GenBank/DDBJ databases">
        <authorList>
            <person name="Petersen C."/>
        </authorList>
    </citation>
    <scope>NUCLEOTIDE SEQUENCE</scope>
    <source>
        <strain evidence="2">IBT 16125</strain>
    </source>
</reference>
<keyword evidence="3" id="KW-1185">Reference proteome</keyword>
<dbReference type="Proteomes" id="UP001213681">
    <property type="component" value="Unassembled WGS sequence"/>
</dbReference>
<evidence type="ECO:0000313" key="3">
    <source>
        <dbReference type="Proteomes" id="UP001213681"/>
    </source>
</evidence>
<dbReference type="EMBL" id="JAPVEA010000008">
    <property type="protein sequence ID" value="KAJ5439225.1"/>
    <property type="molecule type" value="Genomic_DNA"/>
</dbReference>
<organism evidence="2 3">
    <name type="scientific">Penicillium daleae</name>
    <dbReference type="NCBI Taxonomy" id="63821"/>
    <lineage>
        <taxon>Eukaryota</taxon>
        <taxon>Fungi</taxon>
        <taxon>Dikarya</taxon>
        <taxon>Ascomycota</taxon>
        <taxon>Pezizomycotina</taxon>
        <taxon>Eurotiomycetes</taxon>
        <taxon>Eurotiomycetidae</taxon>
        <taxon>Eurotiales</taxon>
        <taxon>Aspergillaceae</taxon>
        <taxon>Penicillium</taxon>
    </lineage>
</organism>